<reference evidence="1 2" key="1">
    <citation type="submission" date="2021-12" db="EMBL/GenBank/DDBJ databases">
        <title>Discovery of the Pendulisporaceae a myxobacterial family with distinct sporulation behavior and unique specialized metabolism.</title>
        <authorList>
            <person name="Garcia R."/>
            <person name="Popoff A."/>
            <person name="Bader C.D."/>
            <person name="Loehr J."/>
            <person name="Walesch S."/>
            <person name="Walt C."/>
            <person name="Boldt J."/>
            <person name="Bunk B."/>
            <person name="Haeckl F.J.F.P.J."/>
            <person name="Gunesch A.P."/>
            <person name="Birkelbach J."/>
            <person name="Nuebel U."/>
            <person name="Pietschmann T."/>
            <person name="Bach T."/>
            <person name="Mueller R."/>
        </authorList>
    </citation>
    <scope>NUCLEOTIDE SEQUENCE [LARGE SCALE GENOMIC DNA]</scope>
    <source>
        <strain evidence="1 2">MSr12523</strain>
    </source>
</reference>
<sequence>MKNLLLTTASQVSKRFTFSPWPVLGQLPHLWRRYFVGGGVAIYQEGPKDARVEYVGCTLATIPYFRRAFLLLVTQIARMLRNVAYVREIPTREPTSIVHCLAWV</sequence>
<dbReference type="EMBL" id="CP089982">
    <property type="protein sequence ID" value="WXA96245.1"/>
    <property type="molecule type" value="Genomic_DNA"/>
</dbReference>
<proteinExistence type="predicted"/>
<dbReference type="Proteomes" id="UP001379533">
    <property type="component" value="Chromosome"/>
</dbReference>
<protein>
    <submittedName>
        <fullName evidence="1">Uncharacterized protein</fullName>
    </submittedName>
</protein>
<name>A0ABZ2KGQ1_9BACT</name>
<evidence type="ECO:0000313" key="2">
    <source>
        <dbReference type="Proteomes" id="UP001379533"/>
    </source>
</evidence>
<organism evidence="1 2">
    <name type="scientific">Pendulispora brunnea</name>
    <dbReference type="NCBI Taxonomy" id="2905690"/>
    <lineage>
        <taxon>Bacteria</taxon>
        <taxon>Pseudomonadati</taxon>
        <taxon>Myxococcota</taxon>
        <taxon>Myxococcia</taxon>
        <taxon>Myxococcales</taxon>
        <taxon>Sorangiineae</taxon>
        <taxon>Pendulisporaceae</taxon>
        <taxon>Pendulispora</taxon>
    </lineage>
</organism>
<accession>A0ABZ2KGQ1</accession>
<keyword evidence="2" id="KW-1185">Reference proteome</keyword>
<gene>
    <name evidence="1" type="ORF">LZC95_05270</name>
</gene>
<dbReference type="RefSeq" id="WP_394846861.1">
    <property type="nucleotide sequence ID" value="NZ_CP089982.1"/>
</dbReference>
<evidence type="ECO:0000313" key="1">
    <source>
        <dbReference type="EMBL" id="WXA96245.1"/>
    </source>
</evidence>